<reference evidence="1 2" key="1">
    <citation type="submission" date="2012-12" db="EMBL/GenBank/DDBJ databases">
        <title>The Genome Sequence of Bacillus cereus HuB4-4.</title>
        <authorList>
            <consortium name="The Broad Institute Genome Sequencing Platform"/>
            <consortium name="The Broad Institute Genome Sequencing Center for Infectious Disease"/>
            <person name="Feldgarden M."/>
            <person name="Van der Auwera G.A."/>
            <person name="Mahillon J."/>
            <person name="Duprez V."/>
            <person name="Timmery S."/>
            <person name="Mattelet C."/>
            <person name="Dierick K."/>
            <person name="Sun M."/>
            <person name="Yu Z."/>
            <person name="Zhu L."/>
            <person name="Hu X."/>
            <person name="Shank E.B."/>
            <person name="Swiecicka I."/>
            <person name="Hansen B.M."/>
            <person name="Andrup L."/>
            <person name="Walker B."/>
            <person name="Young S.K."/>
            <person name="Zeng Q."/>
            <person name="Gargeya S."/>
            <person name="Fitzgerald M."/>
            <person name="Haas B."/>
            <person name="Abouelleil A."/>
            <person name="Alvarado L."/>
            <person name="Arachchi H.M."/>
            <person name="Berlin A.M."/>
            <person name="Chapman S.B."/>
            <person name="Dewar J."/>
            <person name="Goldberg J."/>
            <person name="Griggs A."/>
            <person name="Gujja S."/>
            <person name="Hansen M."/>
            <person name="Howarth C."/>
            <person name="Imamovic A."/>
            <person name="Larimer J."/>
            <person name="McCowan C."/>
            <person name="Murphy C."/>
            <person name="Neiman D."/>
            <person name="Pearson M."/>
            <person name="Priest M."/>
            <person name="Roberts A."/>
            <person name="Saif S."/>
            <person name="Shea T."/>
            <person name="Sisk P."/>
            <person name="Sykes S."/>
            <person name="Wortman J."/>
            <person name="Nusbaum C."/>
            <person name="Birren B."/>
        </authorList>
    </citation>
    <scope>NUCLEOTIDE SEQUENCE [LARGE SCALE GENOMIC DNA]</scope>
    <source>
        <strain evidence="1 2">HuB4-4</strain>
    </source>
</reference>
<proteinExistence type="predicted"/>
<sequence length="119" mass="13881">MALEQHRKTFNDGFVSVMKQETIRNAAKKVIGHKPIEIAKLRFSETFIREMDIQFADSIGGQLDMKIEVLNAPVFNHKSVDKFIVQLRDENYSIIKTDKYKNSLYIYLQRVGEQLDESK</sequence>
<protein>
    <recommendedName>
        <fullName evidence="3">Phage head-tail adapter protein</fullName>
    </recommendedName>
</protein>
<gene>
    <name evidence="1" type="ORF">IGM_06651</name>
</gene>
<evidence type="ECO:0000313" key="1">
    <source>
        <dbReference type="EMBL" id="EOP78366.1"/>
    </source>
</evidence>
<dbReference type="EMBL" id="AHEF01000106">
    <property type="protein sequence ID" value="EOP78366.1"/>
    <property type="molecule type" value="Genomic_DNA"/>
</dbReference>
<organism evidence="1 2">
    <name type="scientific">Bacillus cereus HuB4-4</name>
    <dbReference type="NCBI Taxonomy" id="1053211"/>
    <lineage>
        <taxon>Bacteria</taxon>
        <taxon>Bacillati</taxon>
        <taxon>Bacillota</taxon>
        <taxon>Bacilli</taxon>
        <taxon>Bacillales</taxon>
        <taxon>Bacillaceae</taxon>
        <taxon>Bacillus</taxon>
        <taxon>Bacillus cereus group</taxon>
    </lineage>
</organism>
<dbReference type="AlphaFoldDB" id="A0A9W5QMP8"/>
<evidence type="ECO:0000313" key="2">
    <source>
        <dbReference type="Proteomes" id="UP000014009"/>
    </source>
</evidence>
<dbReference type="RefSeq" id="WP_016099682.1">
    <property type="nucleotide sequence ID" value="NZ_KB976550.1"/>
</dbReference>
<dbReference type="Proteomes" id="UP000014009">
    <property type="component" value="Unassembled WGS sequence"/>
</dbReference>
<comment type="caution">
    <text evidence="1">The sequence shown here is derived from an EMBL/GenBank/DDBJ whole genome shotgun (WGS) entry which is preliminary data.</text>
</comment>
<accession>A0A9W5QMP8</accession>
<evidence type="ECO:0008006" key="3">
    <source>
        <dbReference type="Google" id="ProtNLM"/>
    </source>
</evidence>
<name>A0A9W5QMP8_BACCE</name>